<dbReference type="RefSeq" id="WP_098504116.1">
    <property type="nucleotide sequence ID" value="NZ_PDJQ01000001.1"/>
</dbReference>
<comment type="subcellular location">
    <subcellularLocation>
        <location evidence="2">Cell membrane</location>
        <topology evidence="2">Multi-pass membrane protein</topology>
    </subcellularLocation>
</comment>
<dbReference type="GO" id="GO:0008137">
    <property type="term" value="F:NADH dehydrogenase (ubiquinone) activity"/>
    <property type="evidence" value="ECO:0007669"/>
    <property type="project" value="UniProtKB-UniRule"/>
</dbReference>
<organism evidence="3 4">
    <name type="scientific">Tepidiforma thermophila (strain KCTC 52669 / CGMCC 1.13589 / G233)</name>
    <dbReference type="NCBI Taxonomy" id="2761530"/>
    <lineage>
        <taxon>Bacteria</taxon>
        <taxon>Bacillati</taxon>
        <taxon>Chloroflexota</taxon>
        <taxon>Tepidiformia</taxon>
        <taxon>Tepidiformales</taxon>
        <taxon>Tepidiformaceae</taxon>
        <taxon>Tepidiforma</taxon>
    </lineage>
</organism>
<comment type="function">
    <text evidence="2">NDH-1 shuttles electrons from NADH, via FMN and iron-sulfur (Fe-S) centers, to quinones in the respiratory chain. Couples the redox reaction to proton translocation (for every two electrons transferred, four hydrogen ions are translocated across the cytoplasmic membrane), and thus conserves the redox energy in a proton gradient.</text>
</comment>
<dbReference type="GO" id="GO:0048038">
    <property type="term" value="F:quinone binding"/>
    <property type="evidence" value="ECO:0007669"/>
    <property type="project" value="UniProtKB-UniRule"/>
</dbReference>
<reference evidence="3 4" key="1">
    <citation type="submission" date="2017-09" db="EMBL/GenBank/DDBJ databases">
        <title>Sequencing the genomes of two abundant thermophiles in Great Basin hot springs: Thermocrinis jamiesonii and novel Chloroflexi Thermoflexus hugenholtzii.</title>
        <authorList>
            <person name="Hedlund B."/>
        </authorList>
    </citation>
    <scope>NUCLEOTIDE SEQUENCE [LARGE SCALE GENOMIC DNA]</scope>
    <source>
        <strain evidence="3 4">G233</strain>
    </source>
</reference>
<dbReference type="AlphaFoldDB" id="A0A2A9HHB0"/>
<feature type="transmembrane region" description="Helical" evidence="2">
    <location>
        <begin position="6"/>
        <end position="26"/>
    </location>
</feature>
<evidence type="ECO:0000256" key="1">
    <source>
        <dbReference type="ARBA" id="ARBA00005698"/>
    </source>
</evidence>
<dbReference type="InterPro" id="IPR001457">
    <property type="entry name" value="NADH_UbQ/plastoQ_OxRdtase_su6"/>
</dbReference>
<dbReference type="EMBL" id="PDJQ01000001">
    <property type="protein sequence ID" value="PFG74753.1"/>
    <property type="molecule type" value="Genomic_DNA"/>
</dbReference>
<evidence type="ECO:0000313" key="3">
    <source>
        <dbReference type="EMBL" id="PFG74753.1"/>
    </source>
</evidence>
<dbReference type="Proteomes" id="UP000223071">
    <property type="component" value="Unassembled WGS sequence"/>
</dbReference>
<keyword evidence="2" id="KW-0472">Membrane</keyword>
<dbReference type="Pfam" id="PF00499">
    <property type="entry name" value="Oxidored_q3"/>
    <property type="match status" value="1"/>
</dbReference>
<comment type="similarity">
    <text evidence="1 2">Belongs to the complex I subunit 6 family.</text>
</comment>
<comment type="caution">
    <text evidence="3">The sequence shown here is derived from an EMBL/GenBank/DDBJ whole genome shotgun (WGS) entry which is preliminary data.</text>
</comment>
<dbReference type="PANTHER" id="PTHR33269">
    <property type="entry name" value="NADH-UBIQUINONE OXIDOREDUCTASE CHAIN 6"/>
    <property type="match status" value="1"/>
</dbReference>
<gene>
    <name evidence="3" type="ORF">A9A59_1994</name>
</gene>
<keyword evidence="2" id="KW-1003">Cell membrane</keyword>
<feature type="transmembrane region" description="Helical" evidence="2">
    <location>
        <begin position="91"/>
        <end position="110"/>
    </location>
</feature>
<accession>A0A2A9HHB0</accession>
<feature type="transmembrane region" description="Helical" evidence="2">
    <location>
        <begin position="33"/>
        <end position="51"/>
    </location>
</feature>
<proteinExistence type="inferred from homology"/>
<dbReference type="EC" id="7.1.1.-" evidence="2"/>
<evidence type="ECO:0000256" key="2">
    <source>
        <dbReference type="RuleBase" id="RU004429"/>
    </source>
</evidence>
<dbReference type="Gene3D" id="1.20.120.1200">
    <property type="entry name" value="NADH-ubiquinone/plastoquinone oxidoreductase chain 6, subunit NuoJ"/>
    <property type="match status" value="1"/>
</dbReference>
<keyword evidence="2" id="KW-0812">Transmembrane</keyword>
<keyword evidence="2" id="KW-1133">Transmembrane helix</keyword>
<comment type="catalytic activity">
    <reaction evidence="2">
        <text>a quinone + NADH + 5 H(+)(in) = a quinol + NAD(+) + 4 H(+)(out)</text>
        <dbReference type="Rhea" id="RHEA:57888"/>
        <dbReference type="ChEBI" id="CHEBI:15378"/>
        <dbReference type="ChEBI" id="CHEBI:24646"/>
        <dbReference type="ChEBI" id="CHEBI:57540"/>
        <dbReference type="ChEBI" id="CHEBI:57945"/>
        <dbReference type="ChEBI" id="CHEBI:132124"/>
    </reaction>
</comment>
<keyword evidence="4" id="KW-1185">Reference proteome</keyword>
<sequence length="172" mass="18089">MDGFGVSLAFWVLAAVTLVAAGGVMVSRNLLHAVLFLILTFVGVAGFFVLLSADFIAMAQVIIYVGAIAVLVLFAVLLTPRASRDNGETRWALPGVLLSVCLAAIFLFVIHDTAWKTTDDVPQGLSASDLGTALLTTWVVPFEIASVLLTAALVGAIMLTRSPEEEAEDALA</sequence>
<dbReference type="InterPro" id="IPR042106">
    <property type="entry name" value="Nuo/plastoQ_OxRdtase_6_NuoJ"/>
</dbReference>
<protein>
    <recommendedName>
        <fullName evidence="2">NADH-quinone oxidoreductase subunit J</fullName>
        <ecNumber evidence="2">7.1.1.-</ecNumber>
    </recommendedName>
</protein>
<dbReference type="GO" id="GO:0005886">
    <property type="term" value="C:plasma membrane"/>
    <property type="evidence" value="ECO:0007669"/>
    <property type="project" value="UniProtKB-SubCell"/>
</dbReference>
<keyword evidence="2" id="KW-0520">NAD</keyword>
<dbReference type="PANTHER" id="PTHR33269:SF17">
    <property type="entry name" value="NADH-UBIQUINONE OXIDOREDUCTASE CHAIN 6"/>
    <property type="match status" value="1"/>
</dbReference>
<name>A0A2A9HHB0_TEPT2</name>
<keyword evidence="2" id="KW-0874">Quinone</keyword>
<feature type="transmembrane region" description="Helical" evidence="2">
    <location>
        <begin position="57"/>
        <end position="79"/>
    </location>
</feature>
<feature type="transmembrane region" description="Helical" evidence="2">
    <location>
        <begin position="130"/>
        <end position="154"/>
    </location>
</feature>
<evidence type="ECO:0000313" key="4">
    <source>
        <dbReference type="Proteomes" id="UP000223071"/>
    </source>
</evidence>